<evidence type="ECO:0000256" key="5">
    <source>
        <dbReference type="ARBA" id="ARBA00022842"/>
    </source>
</evidence>
<keyword evidence="6 8" id="KW-0342">GTP-binding</keyword>
<reference evidence="11" key="1">
    <citation type="journal article" date="2019" name="Int. J. Syst. Evol. Microbiol.">
        <title>The Global Catalogue of Microorganisms (GCM) 10K type strain sequencing project: providing services to taxonomists for standard genome sequencing and annotation.</title>
        <authorList>
            <consortium name="The Broad Institute Genomics Platform"/>
            <consortium name="The Broad Institute Genome Sequencing Center for Infectious Disease"/>
            <person name="Wu L."/>
            <person name="Ma J."/>
        </authorList>
    </citation>
    <scope>NUCLEOTIDE SEQUENCE [LARGE SCALE GENOMIC DNA]</scope>
    <source>
        <strain evidence="11">JCM 15974</strain>
    </source>
</reference>
<feature type="binding site" evidence="8">
    <location>
        <position position="26"/>
    </location>
    <ligand>
        <name>GTP</name>
        <dbReference type="ChEBI" id="CHEBI:37565"/>
    </ligand>
</feature>
<gene>
    <name evidence="8" type="primary">mobA</name>
    <name evidence="10" type="ORF">GCM10009430_36270</name>
</gene>
<dbReference type="RefSeq" id="WP_343913670.1">
    <property type="nucleotide sequence ID" value="NZ_BAAAGE010000003.1"/>
</dbReference>
<keyword evidence="10" id="KW-0548">Nucleotidyltransferase</keyword>
<comment type="domain">
    <text evidence="8">The N-terminal domain determines nucleotide recognition and specific binding, while the C-terminal domain determines the specific binding to the target protein.</text>
</comment>
<organism evidence="10 11">
    <name type="scientific">Aquimarina litoralis</name>
    <dbReference type="NCBI Taxonomy" id="584605"/>
    <lineage>
        <taxon>Bacteria</taxon>
        <taxon>Pseudomonadati</taxon>
        <taxon>Bacteroidota</taxon>
        <taxon>Flavobacteriia</taxon>
        <taxon>Flavobacteriales</taxon>
        <taxon>Flavobacteriaceae</taxon>
        <taxon>Aquimarina</taxon>
    </lineage>
</organism>
<keyword evidence="1 8" id="KW-0963">Cytoplasm</keyword>
<dbReference type="InterPro" id="IPR029044">
    <property type="entry name" value="Nucleotide-diphossugar_trans"/>
</dbReference>
<dbReference type="EC" id="2.7.7.77" evidence="8"/>
<protein>
    <recommendedName>
        <fullName evidence="8">Probable molybdenum cofactor guanylyltransferase</fullName>
        <shortName evidence="8">MoCo guanylyltransferase</shortName>
        <ecNumber evidence="8">2.7.7.77</ecNumber>
    </recommendedName>
    <alternativeName>
        <fullName evidence="8">GTP:molybdopterin guanylyltransferase</fullName>
    </alternativeName>
    <alternativeName>
        <fullName evidence="8">Mo-MPT guanylyltransferase</fullName>
    </alternativeName>
    <alternativeName>
        <fullName evidence="8">Molybdopterin guanylyltransferase</fullName>
    </alternativeName>
    <alternativeName>
        <fullName evidence="8">Molybdopterin-guanine dinucleotide synthase</fullName>
        <shortName evidence="8">MGD synthase</shortName>
    </alternativeName>
</protein>
<keyword evidence="3 8" id="KW-0479">Metal-binding</keyword>
<comment type="cofactor">
    <cofactor evidence="8">
        <name>Mg(2+)</name>
        <dbReference type="ChEBI" id="CHEBI:18420"/>
    </cofactor>
</comment>
<evidence type="ECO:0000256" key="1">
    <source>
        <dbReference type="ARBA" id="ARBA00022490"/>
    </source>
</evidence>
<dbReference type="HAMAP" id="MF_00316">
    <property type="entry name" value="MobA"/>
    <property type="match status" value="1"/>
</dbReference>
<comment type="caution">
    <text evidence="8">Lacks conserved residue(s) required for the propagation of feature annotation.</text>
</comment>
<evidence type="ECO:0000256" key="7">
    <source>
        <dbReference type="ARBA" id="ARBA00023150"/>
    </source>
</evidence>
<proteinExistence type="inferred from homology"/>
<comment type="caution">
    <text evidence="10">The sequence shown here is derived from an EMBL/GenBank/DDBJ whole genome shotgun (WGS) entry which is preliminary data.</text>
</comment>
<comment type="subcellular location">
    <subcellularLocation>
        <location evidence="8">Cytoplasm</location>
    </subcellularLocation>
</comment>
<accession>A0ABP3U9G7</accession>
<dbReference type="CDD" id="cd02503">
    <property type="entry name" value="MobA"/>
    <property type="match status" value="1"/>
</dbReference>
<feature type="domain" description="MobA-like NTP transferase" evidence="9">
    <location>
        <begin position="11"/>
        <end position="139"/>
    </location>
</feature>
<dbReference type="EMBL" id="BAAAGE010000003">
    <property type="protein sequence ID" value="GAA0727814.1"/>
    <property type="molecule type" value="Genomic_DNA"/>
</dbReference>
<sequence>MTLSKDTDITGIILAGGKSSRMGEEKGLKLHLGKPFISYIIGAVETITNKILIITKNKDYEIFGYPCISDSYPNLGPVGGIYTGLKNTLTSQNLILSCDIPFITPSVLQELVLKSDSNYDVITYENTPLVSLYKSTVLPTFFESIQKNRLSLYRTMEVLKVKNIPIRNDMRPFLENINTQQQYQEAIQWN</sequence>
<evidence type="ECO:0000256" key="2">
    <source>
        <dbReference type="ARBA" id="ARBA00022679"/>
    </source>
</evidence>
<comment type="similarity">
    <text evidence="8">Belongs to the MobA family.</text>
</comment>
<evidence type="ECO:0000259" key="9">
    <source>
        <dbReference type="Pfam" id="PF12804"/>
    </source>
</evidence>
<dbReference type="PANTHER" id="PTHR19136">
    <property type="entry name" value="MOLYBDENUM COFACTOR GUANYLYLTRANSFERASE"/>
    <property type="match status" value="1"/>
</dbReference>
<dbReference type="Proteomes" id="UP001501758">
    <property type="component" value="Unassembled WGS sequence"/>
</dbReference>
<dbReference type="InterPro" id="IPR025877">
    <property type="entry name" value="MobA-like_NTP_Trfase"/>
</dbReference>
<evidence type="ECO:0000256" key="3">
    <source>
        <dbReference type="ARBA" id="ARBA00022723"/>
    </source>
</evidence>
<feature type="binding site" evidence="8">
    <location>
        <position position="99"/>
    </location>
    <ligand>
        <name>Mg(2+)</name>
        <dbReference type="ChEBI" id="CHEBI:18420"/>
    </ligand>
</feature>
<keyword evidence="7 8" id="KW-0501">Molybdenum cofactor biosynthesis</keyword>
<feature type="binding site" evidence="8">
    <location>
        <position position="99"/>
    </location>
    <ligand>
        <name>GTP</name>
        <dbReference type="ChEBI" id="CHEBI:37565"/>
    </ligand>
</feature>
<keyword evidence="2 8" id="KW-0808">Transferase</keyword>
<keyword evidence="4 8" id="KW-0547">Nucleotide-binding</keyword>
<evidence type="ECO:0000256" key="8">
    <source>
        <dbReference type="HAMAP-Rule" id="MF_00316"/>
    </source>
</evidence>
<dbReference type="InterPro" id="IPR013482">
    <property type="entry name" value="Molybde_CF_guanTrfase"/>
</dbReference>
<evidence type="ECO:0000313" key="11">
    <source>
        <dbReference type="Proteomes" id="UP001501758"/>
    </source>
</evidence>
<dbReference type="Pfam" id="PF12804">
    <property type="entry name" value="NTP_transf_3"/>
    <property type="match status" value="1"/>
</dbReference>
<evidence type="ECO:0000313" key="10">
    <source>
        <dbReference type="EMBL" id="GAA0727814.1"/>
    </source>
</evidence>
<name>A0ABP3U9G7_9FLAO</name>
<dbReference type="PANTHER" id="PTHR19136:SF81">
    <property type="entry name" value="MOLYBDENUM COFACTOR GUANYLYLTRANSFERASE"/>
    <property type="match status" value="1"/>
</dbReference>
<keyword evidence="5 8" id="KW-0460">Magnesium</keyword>
<evidence type="ECO:0000256" key="4">
    <source>
        <dbReference type="ARBA" id="ARBA00022741"/>
    </source>
</evidence>
<feature type="binding site" evidence="8">
    <location>
        <begin position="14"/>
        <end position="16"/>
    </location>
    <ligand>
        <name>GTP</name>
        <dbReference type="ChEBI" id="CHEBI:37565"/>
    </ligand>
</feature>
<dbReference type="GO" id="GO:0016779">
    <property type="term" value="F:nucleotidyltransferase activity"/>
    <property type="evidence" value="ECO:0007669"/>
    <property type="project" value="UniProtKB-KW"/>
</dbReference>
<keyword evidence="11" id="KW-1185">Reference proteome</keyword>
<dbReference type="Gene3D" id="3.90.550.10">
    <property type="entry name" value="Spore Coat Polysaccharide Biosynthesis Protein SpsA, Chain A"/>
    <property type="match status" value="1"/>
</dbReference>
<evidence type="ECO:0000256" key="6">
    <source>
        <dbReference type="ARBA" id="ARBA00023134"/>
    </source>
</evidence>
<comment type="function">
    <text evidence="8">Transfers a GMP moiety from GTP to Mo-molybdopterin (Mo-MPT) cofactor (Moco or molybdenum cofactor) to form Mo-molybdopterin guanine dinucleotide (Mo-MGD) cofactor.</text>
</comment>
<feature type="binding site" evidence="8">
    <location>
        <position position="70"/>
    </location>
    <ligand>
        <name>GTP</name>
        <dbReference type="ChEBI" id="CHEBI:37565"/>
    </ligand>
</feature>
<dbReference type="SUPFAM" id="SSF53448">
    <property type="entry name" value="Nucleotide-diphospho-sugar transferases"/>
    <property type="match status" value="1"/>
</dbReference>
<comment type="catalytic activity">
    <reaction evidence="8">
        <text>Mo-molybdopterin + GTP + H(+) = Mo-molybdopterin guanine dinucleotide + diphosphate</text>
        <dbReference type="Rhea" id="RHEA:34243"/>
        <dbReference type="ChEBI" id="CHEBI:15378"/>
        <dbReference type="ChEBI" id="CHEBI:33019"/>
        <dbReference type="ChEBI" id="CHEBI:37565"/>
        <dbReference type="ChEBI" id="CHEBI:71302"/>
        <dbReference type="ChEBI" id="CHEBI:71310"/>
        <dbReference type="EC" id="2.7.7.77"/>
    </reaction>
</comment>